<evidence type="ECO:0000313" key="4">
    <source>
        <dbReference type="Proteomes" id="UP001326715"/>
    </source>
</evidence>
<proteinExistence type="predicted"/>
<dbReference type="OrthoDB" id="2066753at2"/>
<reference evidence="2 4" key="2">
    <citation type="submission" date="2023-11" db="EMBL/GenBank/DDBJ databases">
        <title>MicrobeMod: A computational toolkit for identifying prokaryotic methylation and restriction-modification with nanopore sequencing.</title>
        <authorList>
            <person name="Crits-Christoph A."/>
            <person name="Kang S.C."/>
            <person name="Lee H."/>
            <person name="Ostrov N."/>
        </authorList>
    </citation>
    <scope>NUCLEOTIDE SEQUENCE [LARGE SCALE GENOMIC DNA]</scope>
    <source>
        <strain evidence="2 4">ATCC 23090</strain>
    </source>
</reference>
<dbReference type="EMBL" id="FPIZ01000001">
    <property type="protein sequence ID" value="SFW13393.1"/>
    <property type="molecule type" value="Genomic_DNA"/>
</dbReference>
<dbReference type="RefSeq" id="WP_072356701.1">
    <property type="nucleotide sequence ID" value="NZ_CP139972.1"/>
</dbReference>
<dbReference type="Pfam" id="PF12640">
    <property type="entry name" value="UPF0489"/>
    <property type="match status" value="1"/>
</dbReference>
<evidence type="ECO:0000313" key="1">
    <source>
        <dbReference type="EMBL" id="SFW13393.1"/>
    </source>
</evidence>
<dbReference type="STRING" id="1004.SAMN05661012_00154"/>
<evidence type="ECO:0000313" key="2">
    <source>
        <dbReference type="EMBL" id="WQG89468.1"/>
    </source>
</evidence>
<accession>A0A1K1LR50</accession>
<name>A0A1K1LR50_9BACT</name>
<dbReference type="PANTHER" id="PTHR13225">
    <property type="entry name" value="MISEXPRESSION SUPPRESSOR OF RAS 6"/>
    <property type="match status" value="1"/>
</dbReference>
<keyword evidence="4" id="KW-1185">Reference proteome</keyword>
<sequence length="323" mass="37761">MKAKTAIYIVEEHHEAYLVWKHAQHRMKRTGNILVHIDEHSDMGIPFLNMPVPGATVDSAEVADFTYNELGIATFIIPAIYEGIFKDIYWIKQRHGQTNRLAHKMYVRSQNNKGTFLAGGQEAVLNRYDDQAKTKSTSAMRYRFYKQHISDIKHFGPVVLDIDLDYFSCIQNPLQRELRVEITAEEYASFMRTPYHRIRFFDFGRVDAACEDGRYYYYFNRIQDPRESPLKVSQETIQRRIDQVIAILEERIQRPLLITICRSRNSGYTPQDQWEFIETQLIASLQRIYDVASCTHVQEIIHQDIPVYGINEPAVHPEGNLAR</sequence>
<protein>
    <submittedName>
        <fullName evidence="1">UPF0489 domain-containing protein</fullName>
    </submittedName>
    <submittedName>
        <fullName evidence="2">UPF0489 family protein</fullName>
    </submittedName>
</protein>
<dbReference type="Proteomes" id="UP001326715">
    <property type="component" value="Chromosome"/>
</dbReference>
<evidence type="ECO:0000313" key="3">
    <source>
        <dbReference type="Proteomes" id="UP000183788"/>
    </source>
</evidence>
<dbReference type="Proteomes" id="UP000183788">
    <property type="component" value="Unassembled WGS sequence"/>
</dbReference>
<gene>
    <name evidence="1" type="ORF">SAMN05661012_00154</name>
    <name evidence="2" type="ORF">SR876_31540</name>
</gene>
<organism evidence="1 3">
    <name type="scientific">Chitinophaga sancti</name>
    <dbReference type="NCBI Taxonomy" id="1004"/>
    <lineage>
        <taxon>Bacteria</taxon>
        <taxon>Pseudomonadati</taxon>
        <taxon>Bacteroidota</taxon>
        <taxon>Chitinophagia</taxon>
        <taxon>Chitinophagales</taxon>
        <taxon>Chitinophagaceae</taxon>
        <taxon>Chitinophaga</taxon>
    </lineage>
</organism>
<dbReference type="PANTHER" id="PTHR13225:SF3">
    <property type="entry name" value="UPF0489 PROTEIN C5ORF22"/>
    <property type="match status" value="1"/>
</dbReference>
<reference evidence="1 3" key="1">
    <citation type="submission" date="2016-11" db="EMBL/GenBank/DDBJ databases">
        <authorList>
            <person name="Jaros S."/>
            <person name="Januszkiewicz K."/>
            <person name="Wedrychowicz H."/>
        </authorList>
    </citation>
    <scope>NUCLEOTIDE SEQUENCE [LARGE SCALE GENOMIC DNA]</scope>
    <source>
        <strain evidence="1 3">DSM 784</strain>
    </source>
</reference>
<dbReference type="EMBL" id="CP140154">
    <property type="protein sequence ID" value="WQG89468.1"/>
    <property type="molecule type" value="Genomic_DNA"/>
</dbReference>
<dbReference type="InterPro" id="IPR024131">
    <property type="entry name" value="UPF0489"/>
</dbReference>
<dbReference type="AlphaFoldDB" id="A0A1K1LR50"/>